<evidence type="ECO:0000313" key="3">
    <source>
        <dbReference type="EMBL" id="KEZ87088.1"/>
    </source>
</evidence>
<reference evidence="3 4" key="1">
    <citation type="submission" date="2014-07" db="EMBL/GenBank/DDBJ databases">
        <title>Draft genome of Clostridium sulfidigenes 113A isolated from sediments associated with methane hydrate from Krishna Godavari basin.</title>
        <authorList>
            <person name="Honkalas V.S."/>
            <person name="Dabir A.P."/>
            <person name="Arora P."/>
            <person name="Dhakephalkar P.K."/>
        </authorList>
    </citation>
    <scope>NUCLEOTIDE SEQUENCE [LARGE SCALE GENOMIC DNA]</scope>
    <source>
        <strain evidence="3 4">113A</strain>
    </source>
</reference>
<gene>
    <name evidence="3" type="ORF">IO99_07575</name>
</gene>
<dbReference type="Pfam" id="PF00561">
    <property type="entry name" value="Abhydrolase_1"/>
    <property type="match status" value="1"/>
</dbReference>
<dbReference type="InterPro" id="IPR029058">
    <property type="entry name" value="AB_hydrolase_fold"/>
</dbReference>
<dbReference type="GO" id="GO:0016020">
    <property type="term" value="C:membrane"/>
    <property type="evidence" value="ECO:0007669"/>
    <property type="project" value="TreeGrafter"/>
</dbReference>
<dbReference type="InterPro" id="IPR000073">
    <property type="entry name" value="AB_hydrolase_1"/>
</dbReference>
<name>A0A084JDQ4_9CLOT</name>
<dbReference type="EMBL" id="JPMD01000015">
    <property type="protein sequence ID" value="KEZ87088.1"/>
    <property type="molecule type" value="Genomic_DNA"/>
</dbReference>
<sequence length="262" mass="29621">MIKIRRYGSQPYDIAVIHGGPGAPGGMAPVAKELSMKYGVLEPMQSANSIDGQVSELKKLLENNGQFPVTLIGHSWGAWLSYIFAWKYPELVSKVILIGSGSYEDTYLSSMNSKRAKRLTEEENLRVGTLFQLLNEHNNPNKKEVLREFGELMAKADSYSPISIENESLDFQPEVFQSCMEEINKLRSNGELLDFGKNIKCPVIAIHGEYDSHSFEGVEKPLSKAIKNFKFILLKECGHNPWNEAYAKDKFYEIIFSELDSR</sequence>
<dbReference type="Proteomes" id="UP000028542">
    <property type="component" value="Unassembled WGS sequence"/>
</dbReference>
<dbReference type="AlphaFoldDB" id="A0A084JDQ4"/>
<dbReference type="PANTHER" id="PTHR43798">
    <property type="entry name" value="MONOACYLGLYCEROL LIPASE"/>
    <property type="match status" value="1"/>
</dbReference>
<dbReference type="Gene3D" id="3.40.50.1820">
    <property type="entry name" value="alpha/beta hydrolase"/>
    <property type="match status" value="1"/>
</dbReference>
<evidence type="ECO:0000313" key="4">
    <source>
        <dbReference type="Proteomes" id="UP000028542"/>
    </source>
</evidence>
<feature type="domain" description="AB hydrolase-1" evidence="2">
    <location>
        <begin position="50"/>
        <end position="240"/>
    </location>
</feature>
<dbReference type="SUPFAM" id="SSF53474">
    <property type="entry name" value="alpha/beta-Hydrolases"/>
    <property type="match status" value="1"/>
</dbReference>
<protein>
    <submittedName>
        <fullName evidence="3">Alpha/beta hydrolase</fullName>
    </submittedName>
</protein>
<organism evidence="3 4">
    <name type="scientific">Clostridium sulfidigenes</name>
    <dbReference type="NCBI Taxonomy" id="318464"/>
    <lineage>
        <taxon>Bacteria</taxon>
        <taxon>Bacillati</taxon>
        <taxon>Bacillota</taxon>
        <taxon>Clostridia</taxon>
        <taxon>Eubacteriales</taxon>
        <taxon>Clostridiaceae</taxon>
        <taxon>Clostridium</taxon>
    </lineage>
</organism>
<evidence type="ECO:0000259" key="2">
    <source>
        <dbReference type="Pfam" id="PF00561"/>
    </source>
</evidence>
<comment type="caution">
    <text evidence="3">The sequence shown here is derived from an EMBL/GenBank/DDBJ whole genome shotgun (WGS) entry which is preliminary data.</text>
</comment>
<keyword evidence="4" id="KW-1185">Reference proteome</keyword>
<dbReference type="RefSeq" id="WP_035131838.1">
    <property type="nucleotide sequence ID" value="NZ_JPMD01000015.1"/>
</dbReference>
<accession>A0A084JDQ4</accession>
<keyword evidence="1 3" id="KW-0378">Hydrolase</keyword>
<dbReference type="eggNOG" id="COG0596">
    <property type="taxonomic scope" value="Bacteria"/>
</dbReference>
<dbReference type="STRING" id="318464.IO99_07575"/>
<proteinExistence type="predicted"/>
<dbReference type="GO" id="GO:0016787">
    <property type="term" value="F:hydrolase activity"/>
    <property type="evidence" value="ECO:0007669"/>
    <property type="project" value="UniProtKB-KW"/>
</dbReference>
<evidence type="ECO:0000256" key="1">
    <source>
        <dbReference type="ARBA" id="ARBA00022801"/>
    </source>
</evidence>
<dbReference type="PANTHER" id="PTHR43798:SF31">
    <property type="entry name" value="AB HYDROLASE SUPERFAMILY PROTEIN YCLE"/>
    <property type="match status" value="1"/>
</dbReference>
<dbReference type="InterPro" id="IPR050266">
    <property type="entry name" value="AB_hydrolase_sf"/>
</dbReference>